<dbReference type="InterPro" id="IPR006032">
    <property type="entry name" value="Ribosomal_uS12"/>
</dbReference>
<dbReference type="GO" id="GO:0005840">
    <property type="term" value="C:ribosome"/>
    <property type="evidence" value="ECO:0007669"/>
    <property type="project" value="UniProtKB-KW"/>
</dbReference>
<dbReference type="GO" id="GO:0003735">
    <property type="term" value="F:structural constituent of ribosome"/>
    <property type="evidence" value="ECO:0007669"/>
    <property type="project" value="InterPro"/>
</dbReference>
<dbReference type="VEuPathDB" id="MicrosporidiaDB:VCUG_00403"/>
<dbReference type="Proteomes" id="UP000011081">
    <property type="component" value="Unassembled WGS sequence"/>
</dbReference>
<dbReference type="Pfam" id="PF00164">
    <property type="entry name" value="Ribosom_S12_S23"/>
    <property type="match status" value="1"/>
</dbReference>
<dbReference type="SUPFAM" id="SSF50249">
    <property type="entry name" value="Nucleic acid-binding proteins"/>
    <property type="match status" value="1"/>
</dbReference>
<evidence type="ECO:0000313" key="6">
    <source>
        <dbReference type="Proteomes" id="UP000011081"/>
    </source>
</evidence>
<dbReference type="PROSITE" id="PS00055">
    <property type="entry name" value="RIBOSOMAL_S12"/>
    <property type="match status" value="1"/>
</dbReference>
<feature type="non-terminal residue" evidence="5">
    <location>
        <position position="1"/>
    </location>
</feature>
<proteinExistence type="inferred from homology"/>
<dbReference type="GeneID" id="19878290"/>
<dbReference type="AlphaFoldDB" id="L2GYI6"/>
<dbReference type="EMBL" id="GL877407">
    <property type="protein sequence ID" value="ELA48165.1"/>
    <property type="molecule type" value="Genomic_DNA"/>
</dbReference>
<dbReference type="InterPro" id="IPR012340">
    <property type="entry name" value="NA-bd_OB-fold"/>
</dbReference>
<dbReference type="OMA" id="WKKPFAC"/>
<protein>
    <submittedName>
        <fullName evidence="5">40S ribosomal protein S23</fullName>
    </submittedName>
</protein>
<organism evidence="5 6">
    <name type="scientific">Vavraia culicis (isolate floridensis)</name>
    <name type="common">Microsporidian parasite</name>
    <dbReference type="NCBI Taxonomy" id="948595"/>
    <lineage>
        <taxon>Eukaryota</taxon>
        <taxon>Fungi</taxon>
        <taxon>Fungi incertae sedis</taxon>
        <taxon>Microsporidia</taxon>
        <taxon>Pleistophoridae</taxon>
        <taxon>Vavraia</taxon>
    </lineage>
</organism>
<keyword evidence="2 4" id="KW-0689">Ribosomal protein</keyword>
<dbReference type="HOGENOM" id="CLU_115574_2_0_1"/>
<evidence type="ECO:0000256" key="1">
    <source>
        <dbReference type="ARBA" id="ARBA00005657"/>
    </source>
</evidence>
<evidence type="ECO:0000256" key="4">
    <source>
        <dbReference type="RuleBase" id="RU003622"/>
    </source>
</evidence>
<accession>L2GYI6</accession>
<dbReference type="OrthoDB" id="1713912at2759"/>
<dbReference type="STRING" id="948595.L2GYI6"/>
<evidence type="ECO:0000256" key="2">
    <source>
        <dbReference type="ARBA" id="ARBA00022980"/>
    </source>
</evidence>
<dbReference type="FunCoup" id="L2GYI6">
    <property type="interactions" value="197"/>
</dbReference>
<name>L2GYI6_VAVCU</name>
<dbReference type="FunFam" id="2.40.50.140:FF:000007">
    <property type="entry name" value="40S ribosomal protein S23"/>
    <property type="match status" value="1"/>
</dbReference>
<comment type="similarity">
    <text evidence="1 4">Belongs to the universal ribosomal protein uS12 family.</text>
</comment>
<dbReference type="PANTHER" id="PTHR11652">
    <property type="entry name" value="30S RIBOSOMAL PROTEIN S12 FAMILY MEMBER"/>
    <property type="match status" value="1"/>
</dbReference>
<dbReference type="Gene3D" id="2.40.50.140">
    <property type="entry name" value="Nucleic acid-binding proteins"/>
    <property type="match status" value="1"/>
</dbReference>
<dbReference type="InParanoid" id="L2GYI6"/>
<dbReference type="GO" id="GO:0006412">
    <property type="term" value="P:translation"/>
    <property type="evidence" value="ECO:0007669"/>
    <property type="project" value="InterPro"/>
</dbReference>
<evidence type="ECO:0000313" key="5">
    <source>
        <dbReference type="EMBL" id="ELA48165.1"/>
    </source>
</evidence>
<gene>
    <name evidence="5" type="ORF">VCUG_00403</name>
</gene>
<evidence type="ECO:0000256" key="3">
    <source>
        <dbReference type="ARBA" id="ARBA00023274"/>
    </source>
</evidence>
<dbReference type="GO" id="GO:1990904">
    <property type="term" value="C:ribonucleoprotein complex"/>
    <property type="evidence" value="ECO:0007669"/>
    <property type="project" value="UniProtKB-KW"/>
</dbReference>
<keyword evidence="3 4" id="KW-0687">Ribonucleoprotein</keyword>
<dbReference type="PIRSF" id="PIRSF002133">
    <property type="entry name" value="Ribosomal_S12/S23"/>
    <property type="match status" value="1"/>
</dbReference>
<keyword evidence="6" id="KW-1185">Reference proteome</keyword>
<sequence length="97" mass="10540">IYGMILTYSGVEAKQPNSAVRKAVRIQLCGSGKKIIAFVPYDGGLNYIEHNDEVTVMGCGKKGRSVGDIPGIRYKVCKVQGVAIKSLVTKKKQKPSR</sequence>
<reference evidence="6" key="1">
    <citation type="submission" date="2011-03" db="EMBL/GenBank/DDBJ databases">
        <title>The genome sequence of Vavraia culicis strain floridensis.</title>
        <authorList>
            <consortium name="The Broad Institute Genome Sequencing Platform"/>
            <person name="Cuomo C."/>
            <person name="Becnel J."/>
            <person name="Sanscrainte N."/>
            <person name="Young S.K."/>
            <person name="Zeng Q."/>
            <person name="Gargeya S."/>
            <person name="Fitzgerald M."/>
            <person name="Haas B."/>
            <person name="Abouelleil A."/>
            <person name="Alvarado L."/>
            <person name="Arachchi H.M."/>
            <person name="Berlin A."/>
            <person name="Chapman S.B."/>
            <person name="Gearin G."/>
            <person name="Goldberg J."/>
            <person name="Griggs A."/>
            <person name="Gujja S."/>
            <person name="Hansen M."/>
            <person name="Heiman D."/>
            <person name="Howarth C."/>
            <person name="Larimer J."/>
            <person name="Lui A."/>
            <person name="MacDonald P.J.P."/>
            <person name="McCowen C."/>
            <person name="Montmayeur A."/>
            <person name="Murphy C."/>
            <person name="Neiman D."/>
            <person name="Pearson M."/>
            <person name="Priest M."/>
            <person name="Roberts A."/>
            <person name="Saif S."/>
            <person name="Shea T."/>
            <person name="Sisk P."/>
            <person name="Stolte C."/>
            <person name="Sykes S."/>
            <person name="Wortman J."/>
            <person name="Nusbaum C."/>
            <person name="Birren B."/>
        </authorList>
    </citation>
    <scope>NUCLEOTIDE SEQUENCE [LARGE SCALE GENOMIC DNA]</scope>
    <source>
        <strain evidence="6">floridensis</strain>
    </source>
</reference>
<dbReference type="RefSeq" id="XP_008073421.1">
    <property type="nucleotide sequence ID" value="XM_008075230.1"/>
</dbReference>